<protein>
    <recommendedName>
        <fullName evidence="3">MarR family transcriptional regulator</fullName>
    </recommendedName>
</protein>
<comment type="caution">
    <text evidence="1">The sequence shown here is derived from an EMBL/GenBank/DDBJ whole genome shotgun (WGS) entry which is preliminary data.</text>
</comment>
<accession>A0ABU0IVY1</accession>
<sequence>MAESPAAAIARMDVAGRAQVASRPGYAMAMRRYFEAWLAPQAESAVSRSLRNMSHYMCAIWVFCLDAGPGGLTFSRLSALLGRSGVSAAKRARPILIYLRFIGYIEPAAVDDARVKRWEPTARMLAAFRRRMVEDLTVFAPLDAAIGAVLERFDDPAVFGRFMAAMGEISVEMLAEYGPRADPLNVFSQRMGGMALMAELLLAGGPDGGFPPTGPVRFSLAGLARRNRVSRMHVRRVLAEAETAGLLTLSGDSEIVWTPIALVRTVDLFAYTVLTYGHCARAALEESP</sequence>
<reference evidence="1 2" key="1">
    <citation type="submission" date="2023-07" db="EMBL/GenBank/DDBJ databases">
        <title>Genomic Encyclopedia of Type Strains, Phase IV (KMG-IV): sequencing the most valuable type-strain genomes for metagenomic binning, comparative biology and taxonomic classification.</title>
        <authorList>
            <person name="Goeker M."/>
        </authorList>
    </citation>
    <scope>NUCLEOTIDE SEQUENCE [LARGE SCALE GENOMIC DNA]</scope>
    <source>
        <strain evidence="1 2">DSM 18695</strain>
    </source>
</reference>
<dbReference type="EMBL" id="JAUSVS010000009">
    <property type="protein sequence ID" value="MDQ0466162.1"/>
    <property type="molecule type" value="Genomic_DNA"/>
</dbReference>
<proteinExistence type="predicted"/>
<evidence type="ECO:0000313" key="2">
    <source>
        <dbReference type="Proteomes" id="UP001228905"/>
    </source>
</evidence>
<organism evidence="1 2">
    <name type="scientific">Caulobacter ginsengisoli</name>
    <dbReference type="NCBI Taxonomy" id="400775"/>
    <lineage>
        <taxon>Bacteria</taxon>
        <taxon>Pseudomonadati</taxon>
        <taxon>Pseudomonadota</taxon>
        <taxon>Alphaproteobacteria</taxon>
        <taxon>Caulobacterales</taxon>
        <taxon>Caulobacteraceae</taxon>
        <taxon>Caulobacter</taxon>
    </lineage>
</organism>
<dbReference type="Proteomes" id="UP001228905">
    <property type="component" value="Unassembled WGS sequence"/>
</dbReference>
<keyword evidence="2" id="KW-1185">Reference proteome</keyword>
<name>A0ABU0IVY1_9CAUL</name>
<gene>
    <name evidence="1" type="ORF">QO010_003955</name>
</gene>
<evidence type="ECO:0008006" key="3">
    <source>
        <dbReference type="Google" id="ProtNLM"/>
    </source>
</evidence>
<dbReference type="RefSeq" id="WP_307352047.1">
    <property type="nucleotide sequence ID" value="NZ_JAUSVS010000009.1"/>
</dbReference>
<evidence type="ECO:0000313" key="1">
    <source>
        <dbReference type="EMBL" id="MDQ0466162.1"/>
    </source>
</evidence>